<dbReference type="AlphaFoldDB" id="A0A2M6W393"/>
<dbReference type="Gene3D" id="3.30.420.40">
    <property type="match status" value="1"/>
</dbReference>
<dbReference type="EMBL" id="PFBX01000043">
    <property type="protein sequence ID" value="PIT87269.1"/>
    <property type="molecule type" value="Genomic_DNA"/>
</dbReference>
<evidence type="ECO:0000256" key="5">
    <source>
        <dbReference type="HAMAP-Rule" id="MF_02033"/>
    </source>
</evidence>
<feature type="domain" description="SHS2" evidence="7">
    <location>
        <begin position="9"/>
        <end position="201"/>
    </location>
</feature>
<evidence type="ECO:0000313" key="9">
    <source>
        <dbReference type="Proteomes" id="UP000231183"/>
    </source>
</evidence>
<dbReference type="GO" id="GO:0009898">
    <property type="term" value="C:cytoplasmic side of plasma membrane"/>
    <property type="evidence" value="ECO:0007669"/>
    <property type="project" value="UniProtKB-UniRule"/>
</dbReference>
<dbReference type="PIRSF" id="PIRSF003101">
    <property type="entry name" value="FtsA"/>
    <property type="match status" value="1"/>
</dbReference>
<dbReference type="InterPro" id="IPR020823">
    <property type="entry name" value="Cell_div_FtsA"/>
</dbReference>
<comment type="subunit">
    <text evidence="5">Self-interacts. Interacts with FtsZ.</text>
</comment>
<sequence length="419" mass="44671">MKKKNLNLISGLDIGSNSVRMAVGQLASDQNGSFELQILGAAEYASEGVHKGKINSIEDVVSSVSACLERAERMVGAPIDRVWVGMSGLHIMQQTSKGVVAVSKANSEISEEDVSRAMDASRSIATPLNYEVLHVLPKNYAVDGQMAIKDPVGMTGIRLEVDANIILGSSSQIKNLTKAVYRTGLEIDDLVLSVLACCESVLTKRQKELGVVLIDIGASTTSLAVFEEGEMAHVACLSLGSENITNDLAIGLRTSVDVAENVKKEFGDCRPSAADRKDEIDLFNAGAFEHEIVKQRYVNEIIQARVEEILSKVDEELNKIQRAGLLPSGAVFCGGGAKLPGLVESAKNILRLPACLGYALSTPSVSEKVNDLSFQTAVGLVKWGVSMEDGGVSKRGASLVKGLTSVGGQLRKWVNTLMP</sequence>
<dbReference type="NCBIfam" id="TIGR01174">
    <property type="entry name" value="ftsA"/>
    <property type="match status" value="1"/>
</dbReference>
<dbReference type="Proteomes" id="UP000231183">
    <property type="component" value="Unassembled WGS sequence"/>
</dbReference>
<protein>
    <recommendedName>
        <fullName evidence="5 6">Cell division protein FtsA</fullName>
    </recommendedName>
</protein>
<reference evidence="9" key="1">
    <citation type="submission" date="2017-09" db="EMBL/GenBank/DDBJ databases">
        <title>Depth-based differentiation of microbial function through sediment-hosted aquifers and enrichment of novel symbionts in the deep terrestrial subsurface.</title>
        <authorList>
            <person name="Probst A.J."/>
            <person name="Ladd B."/>
            <person name="Jarett J.K."/>
            <person name="Geller-Mcgrath D.E."/>
            <person name="Sieber C.M.K."/>
            <person name="Emerson J.B."/>
            <person name="Anantharaman K."/>
            <person name="Thomas B.C."/>
            <person name="Malmstrom R."/>
            <person name="Stieglmeier M."/>
            <person name="Klingl A."/>
            <person name="Woyke T."/>
            <person name="Ryan C.M."/>
            <person name="Banfield J.F."/>
        </authorList>
    </citation>
    <scope>NUCLEOTIDE SEQUENCE [LARGE SCALE GENOMIC DNA]</scope>
</reference>
<evidence type="ECO:0000259" key="7">
    <source>
        <dbReference type="SMART" id="SM00842"/>
    </source>
</evidence>
<dbReference type="GO" id="GO:0043093">
    <property type="term" value="P:FtsZ-dependent cytokinesis"/>
    <property type="evidence" value="ECO:0007669"/>
    <property type="project" value="UniProtKB-UniRule"/>
</dbReference>
<dbReference type="InterPro" id="IPR043129">
    <property type="entry name" value="ATPase_NBD"/>
</dbReference>
<dbReference type="Pfam" id="PF14450">
    <property type="entry name" value="FtsA"/>
    <property type="match status" value="1"/>
</dbReference>
<dbReference type="SMART" id="SM00842">
    <property type="entry name" value="FtsA"/>
    <property type="match status" value="1"/>
</dbReference>
<dbReference type="CDD" id="cd24048">
    <property type="entry name" value="ASKHA_NBD_FtsA"/>
    <property type="match status" value="1"/>
</dbReference>
<dbReference type="Pfam" id="PF02491">
    <property type="entry name" value="SHS2_FTSA"/>
    <property type="match status" value="1"/>
</dbReference>
<evidence type="ECO:0000256" key="1">
    <source>
        <dbReference type="ARBA" id="ARBA00022475"/>
    </source>
</evidence>
<keyword evidence="2 5" id="KW-0132">Cell division</keyword>
<dbReference type="InterPro" id="IPR050696">
    <property type="entry name" value="FtsA/MreB"/>
</dbReference>
<dbReference type="InterPro" id="IPR003494">
    <property type="entry name" value="SHS2_FtsA"/>
</dbReference>
<evidence type="ECO:0000256" key="4">
    <source>
        <dbReference type="ARBA" id="ARBA00023306"/>
    </source>
</evidence>
<gene>
    <name evidence="5 8" type="primary">ftsA</name>
    <name evidence="8" type="ORF">COU31_03840</name>
</gene>
<comment type="function">
    <text evidence="5 6">Cell division protein that is involved in the assembly of the Z ring. May serve as a membrane anchor for the Z ring.</text>
</comment>
<proteinExistence type="inferred from homology"/>
<comment type="similarity">
    <text evidence="5 6">Belongs to the FtsA/MreB family.</text>
</comment>
<dbReference type="GO" id="GO:0032153">
    <property type="term" value="C:cell division site"/>
    <property type="evidence" value="ECO:0007669"/>
    <property type="project" value="UniProtKB-UniRule"/>
</dbReference>
<dbReference type="HAMAP" id="MF_02033">
    <property type="entry name" value="FtsA"/>
    <property type="match status" value="1"/>
</dbReference>
<accession>A0A2M6W393</accession>
<dbReference type="PANTHER" id="PTHR32432">
    <property type="entry name" value="CELL DIVISION PROTEIN FTSA-RELATED"/>
    <property type="match status" value="1"/>
</dbReference>
<name>A0A2M6W393_9BACT</name>
<evidence type="ECO:0000256" key="6">
    <source>
        <dbReference type="PIRNR" id="PIRNR003101"/>
    </source>
</evidence>
<dbReference type="PANTHER" id="PTHR32432:SF4">
    <property type="entry name" value="CELL DIVISION PROTEIN FTSA"/>
    <property type="match status" value="1"/>
</dbReference>
<evidence type="ECO:0000256" key="3">
    <source>
        <dbReference type="ARBA" id="ARBA00023136"/>
    </source>
</evidence>
<dbReference type="Gene3D" id="3.30.1490.110">
    <property type="match status" value="1"/>
</dbReference>
<dbReference type="SUPFAM" id="SSF53067">
    <property type="entry name" value="Actin-like ATPase domain"/>
    <property type="match status" value="2"/>
</dbReference>
<comment type="caution">
    <text evidence="8">The sequence shown here is derived from an EMBL/GenBank/DDBJ whole genome shotgun (WGS) entry which is preliminary data.</text>
</comment>
<organism evidence="8 9">
    <name type="scientific">Candidatus Magasanikbacteria bacterium CG10_big_fil_rev_8_21_14_0_10_40_10</name>
    <dbReference type="NCBI Taxonomy" id="1974648"/>
    <lineage>
        <taxon>Bacteria</taxon>
        <taxon>Candidatus Magasanikiibacteriota</taxon>
    </lineage>
</organism>
<evidence type="ECO:0000256" key="2">
    <source>
        <dbReference type="ARBA" id="ARBA00022618"/>
    </source>
</evidence>
<comment type="subcellular location">
    <subcellularLocation>
        <location evidence="5">Cell membrane</location>
        <topology evidence="5">Peripheral membrane protein</topology>
        <orientation evidence="5">Cytoplasmic side</orientation>
    </subcellularLocation>
    <text evidence="5">Localizes to the Z ring in an FtsZ-dependent manner. Targeted to the membrane through a conserved C-terminal amphipathic helix.</text>
</comment>
<keyword evidence="1 5" id="KW-1003">Cell membrane</keyword>
<keyword evidence="3 5" id="KW-0472">Membrane</keyword>
<evidence type="ECO:0000313" key="8">
    <source>
        <dbReference type="EMBL" id="PIT87269.1"/>
    </source>
</evidence>
<keyword evidence="4 5" id="KW-0131">Cell cycle</keyword>